<reference evidence="3" key="2">
    <citation type="submission" date="2014-05" db="EMBL/GenBank/DDBJ databases">
        <title>The genome and life-stage specific transcriptomes of Globodera pallida elucidate key aspects of plant parasitism by a cyst nematode.</title>
        <authorList>
            <person name="Cotton J.A."/>
            <person name="Lilley C.J."/>
            <person name="Jones L.M."/>
            <person name="Kikuchi T."/>
            <person name="Reid A.J."/>
            <person name="Thorpe P."/>
            <person name="Tsai I.J."/>
            <person name="Beasley H."/>
            <person name="Blok V."/>
            <person name="Cock P.J.A."/>
            <person name="Van den Akker S.E."/>
            <person name="Holroyd N."/>
            <person name="Hunt M."/>
            <person name="Mantelin S."/>
            <person name="Naghra H."/>
            <person name="Pain A."/>
            <person name="Palomares-Rius J.E."/>
            <person name="Zarowiecki M."/>
            <person name="Berriman M."/>
            <person name="Jones J.T."/>
            <person name="Urwin P.E."/>
        </authorList>
    </citation>
    <scope>NUCLEOTIDE SEQUENCE [LARGE SCALE GENOMIC DNA]</scope>
    <source>
        <strain evidence="3">Lindley</strain>
    </source>
</reference>
<feature type="compositionally biased region" description="Acidic residues" evidence="1">
    <location>
        <begin position="96"/>
        <end position="106"/>
    </location>
</feature>
<evidence type="ECO:0000256" key="1">
    <source>
        <dbReference type="SAM" id="MobiDB-lite"/>
    </source>
</evidence>
<evidence type="ECO:0000313" key="4">
    <source>
        <dbReference type="WBParaSite" id="GPLIN_000018700"/>
    </source>
</evidence>
<keyword evidence="2" id="KW-0812">Transmembrane</keyword>
<dbReference type="WBParaSite" id="GPLIN_000018700">
    <property type="protein sequence ID" value="GPLIN_000018700"/>
    <property type="gene ID" value="GPLIN_000018700"/>
</dbReference>
<accession>A0A183BHV8</accession>
<feature type="transmembrane region" description="Helical" evidence="2">
    <location>
        <begin position="26"/>
        <end position="51"/>
    </location>
</feature>
<sequence length="117" mass="13443">MMDNKYLATDDAVIFKERVAPVSVPIVVVVLVLPFMALLAFVSLTLCYFTYYKPRRQNQQKASTKHSEELAVIGKRQTKTDNAMEQQLPFFFDLPSDFEDDDDDDQSVPLEMQSDRS</sequence>
<feature type="region of interest" description="Disordered" evidence="1">
    <location>
        <begin position="93"/>
        <end position="117"/>
    </location>
</feature>
<keyword evidence="3" id="KW-1185">Reference proteome</keyword>
<proteinExistence type="predicted"/>
<reference evidence="3" key="1">
    <citation type="submission" date="2013-12" db="EMBL/GenBank/DDBJ databases">
        <authorList>
            <person name="Aslett M."/>
        </authorList>
    </citation>
    <scope>NUCLEOTIDE SEQUENCE [LARGE SCALE GENOMIC DNA]</scope>
    <source>
        <strain evidence="3">Lindley</strain>
    </source>
</reference>
<protein>
    <submittedName>
        <fullName evidence="4">DAG1 domain-containing protein</fullName>
    </submittedName>
</protein>
<reference evidence="4" key="3">
    <citation type="submission" date="2016-06" db="UniProtKB">
        <authorList>
            <consortium name="WormBaseParasite"/>
        </authorList>
    </citation>
    <scope>IDENTIFICATION</scope>
</reference>
<name>A0A183BHV8_GLOPA</name>
<dbReference type="AlphaFoldDB" id="A0A183BHV8"/>
<dbReference type="Proteomes" id="UP000050741">
    <property type="component" value="Unassembled WGS sequence"/>
</dbReference>
<keyword evidence="2" id="KW-1133">Transmembrane helix</keyword>
<evidence type="ECO:0000256" key="2">
    <source>
        <dbReference type="SAM" id="Phobius"/>
    </source>
</evidence>
<evidence type="ECO:0000313" key="3">
    <source>
        <dbReference type="Proteomes" id="UP000050741"/>
    </source>
</evidence>
<organism evidence="3 4">
    <name type="scientific">Globodera pallida</name>
    <name type="common">Potato cyst nematode worm</name>
    <name type="synonym">Heterodera pallida</name>
    <dbReference type="NCBI Taxonomy" id="36090"/>
    <lineage>
        <taxon>Eukaryota</taxon>
        <taxon>Metazoa</taxon>
        <taxon>Ecdysozoa</taxon>
        <taxon>Nematoda</taxon>
        <taxon>Chromadorea</taxon>
        <taxon>Rhabditida</taxon>
        <taxon>Tylenchina</taxon>
        <taxon>Tylenchomorpha</taxon>
        <taxon>Tylenchoidea</taxon>
        <taxon>Heteroderidae</taxon>
        <taxon>Heteroderinae</taxon>
        <taxon>Globodera</taxon>
    </lineage>
</organism>
<keyword evidence="2" id="KW-0472">Membrane</keyword>